<evidence type="ECO:0000313" key="1">
    <source>
        <dbReference type="EMBL" id="EXV03559.1"/>
    </source>
</evidence>
<reference evidence="1 2" key="1">
    <citation type="submission" date="2014-02" db="EMBL/GenBank/DDBJ databases">
        <title>The genome sequence of the entomopathogenic fungus Metarhizium robertsii ARSEF 2575.</title>
        <authorList>
            <person name="Giuliano Garisto Donzelli B."/>
            <person name="Roe B.A."/>
            <person name="Macmil S.L."/>
            <person name="Krasnoff S.B."/>
            <person name="Gibson D.M."/>
        </authorList>
    </citation>
    <scope>NUCLEOTIDE SEQUENCE [LARGE SCALE GENOMIC DNA]</scope>
    <source>
        <strain evidence="1 2">ARSEF 2575</strain>
    </source>
</reference>
<proteinExistence type="predicted"/>
<dbReference type="HOGENOM" id="CLU_2184573_0_0_1"/>
<comment type="caution">
    <text evidence="1">The sequence shown here is derived from an EMBL/GenBank/DDBJ whole genome shotgun (WGS) entry which is preliminary data.</text>
</comment>
<gene>
    <name evidence="1" type="ORF">X797_003359</name>
</gene>
<organism evidence="1 2">
    <name type="scientific">Metarhizium robertsii</name>
    <dbReference type="NCBI Taxonomy" id="568076"/>
    <lineage>
        <taxon>Eukaryota</taxon>
        <taxon>Fungi</taxon>
        <taxon>Dikarya</taxon>
        <taxon>Ascomycota</taxon>
        <taxon>Pezizomycotina</taxon>
        <taxon>Sordariomycetes</taxon>
        <taxon>Hypocreomycetidae</taxon>
        <taxon>Hypocreales</taxon>
        <taxon>Clavicipitaceae</taxon>
        <taxon>Metarhizium</taxon>
    </lineage>
</organism>
<sequence>MRGGETKEGHQGRKEYYILFITLPASNAVPAGNLYSEFYVVSTKQIRKYSGLNMLTTQYLKCVRYINRCNHSSTWSRITTSRRELLLGRLTLFARCTYPLLFTVFKLCP</sequence>
<evidence type="ECO:0000313" key="2">
    <source>
        <dbReference type="Proteomes" id="UP000030151"/>
    </source>
</evidence>
<accession>A0A0A1V081</accession>
<dbReference type="AlphaFoldDB" id="A0A0A1V081"/>
<dbReference type="Proteomes" id="UP000030151">
    <property type="component" value="Unassembled WGS sequence"/>
</dbReference>
<protein>
    <submittedName>
        <fullName evidence="1">Uncharacterized protein</fullName>
    </submittedName>
</protein>
<name>A0A0A1V081_9HYPO</name>
<dbReference type="EMBL" id="JELW01000003">
    <property type="protein sequence ID" value="EXV03559.1"/>
    <property type="molecule type" value="Genomic_DNA"/>
</dbReference>